<keyword evidence="5" id="KW-1003">Cell membrane</keyword>
<dbReference type="Proteomes" id="UP001491613">
    <property type="component" value="Unassembled WGS sequence"/>
</dbReference>
<evidence type="ECO:0000256" key="1">
    <source>
        <dbReference type="ARBA" id="ARBA00004413"/>
    </source>
</evidence>
<keyword evidence="12" id="KW-0282">Flagellum</keyword>
<keyword evidence="6" id="KW-0145">Chemotaxis</keyword>
<protein>
    <recommendedName>
        <fullName evidence="3">Flagellar FliJ protein</fullName>
    </recommendedName>
</protein>
<accession>A0A175VHM0</accession>
<dbReference type="GO" id="GO:0015031">
    <property type="term" value="P:protein transport"/>
    <property type="evidence" value="ECO:0007669"/>
    <property type="project" value="UniProtKB-KW"/>
</dbReference>
<evidence type="ECO:0000256" key="5">
    <source>
        <dbReference type="ARBA" id="ARBA00022475"/>
    </source>
</evidence>
<dbReference type="GeneID" id="92809539"/>
<dbReference type="OrthoDB" id="5588064at2"/>
<dbReference type="GO" id="GO:0044781">
    <property type="term" value="P:bacterial-type flagellum organization"/>
    <property type="evidence" value="ECO:0007669"/>
    <property type="project" value="UniProtKB-KW"/>
</dbReference>
<keyword evidence="9" id="KW-0472">Membrane</keyword>
<evidence type="ECO:0000256" key="10">
    <source>
        <dbReference type="ARBA" id="ARBA00023225"/>
    </source>
</evidence>
<keyword evidence="15" id="KW-1185">Reference proteome</keyword>
<keyword evidence="8" id="KW-0653">Protein transport</keyword>
<dbReference type="InterPro" id="IPR012823">
    <property type="entry name" value="Flagell_FliJ"/>
</dbReference>
<sequence>MLKSYLGLQQDELEKLGQERRRLREIALQEEQRAHKLQEVIAALRPGAEPFHPLLWQNRQQMDGQLRKMLSHQVQQSTLARMDLDHHEGVMRQQVGRVKGLELLLARRAAQGQQQQEKRDQHQLDELASLRYLARGG</sequence>
<reference evidence="12 14" key="1">
    <citation type="submission" date="2016-02" db="EMBL/GenBank/DDBJ databases">
        <title>Draft genome sequence of Aeromonas trota strain 1999lcr isolated from cerebrospinal fluid (CSF).</title>
        <authorList>
            <person name="Dallagassa C.B."/>
            <person name="Prediger K.C."/>
            <person name="Weiss V.A."/>
            <person name="Assis F.E."/>
            <person name="Baura V."/>
            <person name="Cruz L.M."/>
            <person name="Souza E.M."/>
            <person name="Pedrosa F.O."/>
            <person name="Fadel-Picheth C.M."/>
        </authorList>
    </citation>
    <scope>NUCLEOTIDE SEQUENCE [LARGE SCALE GENOMIC DNA]</scope>
    <source>
        <strain evidence="12 14">1999lcr</strain>
    </source>
</reference>
<evidence type="ECO:0000313" key="14">
    <source>
        <dbReference type="Proteomes" id="UP000078435"/>
    </source>
</evidence>
<evidence type="ECO:0000256" key="11">
    <source>
        <dbReference type="SAM" id="Coils"/>
    </source>
</evidence>
<comment type="subcellular location">
    <subcellularLocation>
        <location evidence="1">Cell membrane</location>
        <topology evidence="1">Peripheral membrane protein</topology>
        <orientation evidence="1">Cytoplasmic side</orientation>
    </subcellularLocation>
</comment>
<dbReference type="EMBL" id="JAZDDP010000004">
    <property type="protein sequence ID" value="MEL3920006.1"/>
    <property type="molecule type" value="Genomic_DNA"/>
</dbReference>
<proteinExistence type="inferred from homology"/>
<dbReference type="GO" id="GO:0005886">
    <property type="term" value="C:plasma membrane"/>
    <property type="evidence" value="ECO:0007669"/>
    <property type="project" value="UniProtKB-SubCell"/>
</dbReference>
<keyword evidence="12" id="KW-0969">Cilium</keyword>
<dbReference type="Gene3D" id="1.10.287.1700">
    <property type="match status" value="1"/>
</dbReference>
<dbReference type="GO" id="GO:0009288">
    <property type="term" value="C:bacterial-type flagellum"/>
    <property type="evidence" value="ECO:0007669"/>
    <property type="project" value="InterPro"/>
</dbReference>
<gene>
    <name evidence="13" type="primary">lfiJ</name>
    <name evidence="13" type="synonym">fliJL</name>
    <name evidence="12" type="ORF">LCR_16865</name>
    <name evidence="13" type="ORF">V1482_11325</name>
</gene>
<name>A0A175VHM0_AEREN</name>
<dbReference type="InterPro" id="IPR053716">
    <property type="entry name" value="Flag_assembly_chemotaxis_eff"/>
</dbReference>
<keyword evidence="4" id="KW-0813">Transport</keyword>
<evidence type="ECO:0000256" key="6">
    <source>
        <dbReference type="ARBA" id="ARBA00022500"/>
    </source>
</evidence>
<evidence type="ECO:0000256" key="8">
    <source>
        <dbReference type="ARBA" id="ARBA00022927"/>
    </source>
</evidence>
<dbReference type="GO" id="GO:0006935">
    <property type="term" value="P:chemotaxis"/>
    <property type="evidence" value="ECO:0007669"/>
    <property type="project" value="UniProtKB-KW"/>
</dbReference>
<dbReference type="EMBL" id="JMGO02000006">
    <property type="protein sequence ID" value="KXU79788.1"/>
    <property type="molecule type" value="Genomic_DNA"/>
</dbReference>
<comment type="similarity">
    <text evidence="2">Belongs to the FliJ family.</text>
</comment>
<evidence type="ECO:0000256" key="9">
    <source>
        <dbReference type="ARBA" id="ARBA00023136"/>
    </source>
</evidence>
<keyword evidence="7" id="KW-1005">Bacterial flagellum biogenesis</keyword>
<dbReference type="GO" id="GO:0071973">
    <property type="term" value="P:bacterial-type flagellum-dependent cell motility"/>
    <property type="evidence" value="ECO:0007669"/>
    <property type="project" value="InterPro"/>
</dbReference>
<keyword evidence="12" id="KW-0966">Cell projection</keyword>
<evidence type="ECO:0000256" key="3">
    <source>
        <dbReference type="ARBA" id="ARBA00020392"/>
    </source>
</evidence>
<keyword evidence="10" id="KW-1006">Bacterial flagellum protein export</keyword>
<dbReference type="RefSeq" id="WP_026458465.1">
    <property type="nucleotide sequence ID" value="NZ_AP027939.1"/>
</dbReference>
<evidence type="ECO:0000313" key="13">
    <source>
        <dbReference type="EMBL" id="MEL3920006.1"/>
    </source>
</evidence>
<dbReference type="Pfam" id="PF02050">
    <property type="entry name" value="FliJ"/>
    <property type="match status" value="1"/>
</dbReference>
<dbReference type="AlphaFoldDB" id="A0A175VHM0"/>
<evidence type="ECO:0000256" key="7">
    <source>
        <dbReference type="ARBA" id="ARBA00022795"/>
    </source>
</evidence>
<feature type="coiled-coil region" evidence="11">
    <location>
        <begin position="6"/>
        <end position="33"/>
    </location>
</feature>
<evidence type="ECO:0000313" key="15">
    <source>
        <dbReference type="Proteomes" id="UP001491613"/>
    </source>
</evidence>
<evidence type="ECO:0000256" key="2">
    <source>
        <dbReference type="ARBA" id="ARBA00010004"/>
    </source>
</evidence>
<keyword evidence="11" id="KW-0175">Coiled coil</keyword>
<comment type="caution">
    <text evidence="12">The sequence shown here is derived from an EMBL/GenBank/DDBJ whole genome shotgun (WGS) entry which is preliminary data.</text>
</comment>
<reference evidence="13 15" key="2">
    <citation type="submission" date="2024-01" db="EMBL/GenBank/DDBJ databases">
        <title>Horizontal gene transfer in Aeromonas trota.</title>
        <authorList>
            <person name="Otero Olarra J.E."/>
            <person name="Perez Valdespino A."/>
        </authorList>
    </citation>
    <scope>NUCLEOTIDE SEQUENCE [LARGE SCALE GENOMIC DNA]</scope>
    <source>
        <strain evidence="13 15">9.1</strain>
    </source>
</reference>
<organism evidence="12 14">
    <name type="scientific">Aeromonas enteropelogenes</name>
    <name type="common">Aeromonas trota</name>
    <dbReference type="NCBI Taxonomy" id="29489"/>
    <lineage>
        <taxon>Bacteria</taxon>
        <taxon>Pseudomonadati</taxon>
        <taxon>Pseudomonadota</taxon>
        <taxon>Gammaproteobacteria</taxon>
        <taxon>Aeromonadales</taxon>
        <taxon>Aeromonadaceae</taxon>
        <taxon>Aeromonas</taxon>
    </lineage>
</organism>
<dbReference type="Proteomes" id="UP000078435">
    <property type="component" value="Unassembled WGS sequence"/>
</dbReference>
<evidence type="ECO:0000256" key="4">
    <source>
        <dbReference type="ARBA" id="ARBA00022448"/>
    </source>
</evidence>
<evidence type="ECO:0000313" key="12">
    <source>
        <dbReference type="EMBL" id="KXU79788.1"/>
    </source>
</evidence>